<name>A0ABS7AIX8_9CLOT</name>
<comment type="caution">
    <text evidence="3">The sequence shown here is derived from an EMBL/GenBank/DDBJ whole genome shotgun (WGS) entry which is preliminary data.</text>
</comment>
<accession>A0ABS7AIX8</accession>
<dbReference type="Pfam" id="PF14242">
    <property type="entry name" value="DUF4342"/>
    <property type="match status" value="1"/>
</dbReference>
<gene>
    <name evidence="3" type="ORF">KYD98_00170</name>
</gene>
<evidence type="ECO:0000313" key="3">
    <source>
        <dbReference type="EMBL" id="MBW6408499.1"/>
    </source>
</evidence>
<evidence type="ECO:0000259" key="2">
    <source>
        <dbReference type="Pfam" id="PF14242"/>
    </source>
</evidence>
<proteinExistence type="predicted"/>
<dbReference type="Gene3D" id="1.10.8.10">
    <property type="entry name" value="DNA helicase RuvA subunit, C-terminal domain"/>
    <property type="match status" value="1"/>
</dbReference>
<dbReference type="InterPro" id="IPR009060">
    <property type="entry name" value="UBA-like_sf"/>
</dbReference>
<feature type="transmembrane region" description="Helical" evidence="1">
    <location>
        <begin position="101"/>
        <end position="125"/>
    </location>
</feature>
<dbReference type="EMBL" id="JAHXPT010000001">
    <property type="protein sequence ID" value="MBW6408499.1"/>
    <property type="molecule type" value="Genomic_DNA"/>
</dbReference>
<keyword evidence="1" id="KW-0472">Membrane</keyword>
<feature type="domain" description="DUF4342" evidence="2">
    <location>
        <begin position="59"/>
        <end position="134"/>
    </location>
</feature>
<keyword evidence="1" id="KW-0812">Transmembrane</keyword>
<protein>
    <submittedName>
        <fullName evidence="3">DUF4342 domain-containing protein</fullName>
    </submittedName>
</protein>
<evidence type="ECO:0000256" key="1">
    <source>
        <dbReference type="SAM" id="Phobius"/>
    </source>
</evidence>
<sequence length="204" mass="22559">MEQITLEKVDKIIERTGVSYSIAKEALEACNGDVLEALIYIESIQSGNSEYDINNDREESKNQITIEELKAFIKDLIHKGNISRIKIKKDDSELIDVPVNAGIAAGVIAVLIPPILAAGVIAAIATKITIEITKNDGSVEVINKYVSKVSNEVKDKAIDITDKVKSKVNEVKAKVKNAEEEKQRVYTGDETVYSYTVKFDEEDK</sequence>
<reference evidence="3 4" key="1">
    <citation type="submission" date="2021-07" db="EMBL/GenBank/DDBJ databases">
        <title>Clostridium weizhouense sp. nov., an anaerobic bacterium isolated from activated sludge of Petroleum wastewater.</title>
        <authorList>
            <person name="Li Q."/>
        </authorList>
    </citation>
    <scope>NUCLEOTIDE SEQUENCE [LARGE SCALE GENOMIC DNA]</scope>
    <source>
        <strain evidence="3 4">YB-6</strain>
    </source>
</reference>
<dbReference type="RefSeq" id="WP_219777567.1">
    <property type="nucleotide sequence ID" value="NZ_JAHXPT010000001.1"/>
</dbReference>
<evidence type="ECO:0000313" key="4">
    <source>
        <dbReference type="Proteomes" id="UP001519921"/>
    </source>
</evidence>
<organism evidence="3 4">
    <name type="scientific">Clostridium weizhouense</name>
    <dbReference type="NCBI Taxonomy" id="2859781"/>
    <lineage>
        <taxon>Bacteria</taxon>
        <taxon>Bacillati</taxon>
        <taxon>Bacillota</taxon>
        <taxon>Clostridia</taxon>
        <taxon>Eubacteriales</taxon>
        <taxon>Clostridiaceae</taxon>
        <taxon>Clostridium</taxon>
    </lineage>
</organism>
<keyword evidence="1" id="KW-1133">Transmembrane helix</keyword>
<dbReference type="InterPro" id="IPR025642">
    <property type="entry name" value="DUF4342"/>
</dbReference>
<dbReference type="CDD" id="cd14360">
    <property type="entry name" value="UBA_NAC_like_bac"/>
    <property type="match status" value="1"/>
</dbReference>
<dbReference type="SUPFAM" id="SSF46934">
    <property type="entry name" value="UBA-like"/>
    <property type="match status" value="1"/>
</dbReference>
<keyword evidence="4" id="KW-1185">Reference proteome</keyword>
<dbReference type="Proteomes" id="UP001519921">
    <property type="component" value="Unassembled WGS sequence"/>
</dbReference>